<keyword evidence="5 9" id="KW-0067">ATP-binding</keyword>
<dbReference type="Pfam" id="PF02129">
    <property type="entry name" value="Peptidase_S15"/>
    <property type="match status" value="1"/>
</dbReference>
<dbReference type="InterPro" id="IPR003593">
    <property type="entry name" value="AAA+_ATPase"/>
</dbReference>
<keyword evidence="7" id="KW-0812">Transmembrane</keyword>
<evidence type="ECO:0000256" key="2">
    <source>
        <dbReference type="ARBA" id="ARBA00022448"/>
    </source>
</evidence>
<dbReference type="Gene3D" id="2.60.120.260">
    <property type="entry name" value="Galactose-binding domain-like"/>
    <property type="match status" value="1"/>
</dbReference>
<dbReference type="InterPro" id="IPR000383">
    <property type="entry name" value="Xaa-Pro-like_dom"/>
</dbReference>
<keyword evidence="10" id="KW-1185">Reference proteome</keyword>
<proteinExistence type="inferred from homology"/>
<dbReference type="GO" id="GO:0016887">
    <property type="term" value="F:ATP hydrolysis activity"/>
    <property type="evidence" value="ECO:0007669"/>
    <property type="project" value="InterPro"/>
</dbReference>
<comment type="similarity">
    <text evidence="1">Belongs to the ABC transporter superfamily.</text>
</comment>
<dbReference type="GO" id="GO:0008239">
    <property type="term" value="F:dipeptidyl-peptidase activity"/>
    <property type="evidence" value="ECO:0007669"/>
    <property type="project" value="InterPro"/>
</dbReference>
<feature type="transmembrane region" description="Helical" evidence="7">
    <location>
        <begin position="53"/>
        <end position="73"/>
    </location>
</feature>
<keyword evidence="7" id="KW-1133">Transmembrane helix</keyword>
<feature type="domain" description="ABC transporter" evidence="8">
    <location>
        <begin position="691"/>
        <end position="919"/>
    </location>
</feature>
<evidence type="ECO:0000313" key="10">
    <source>
        <dbReference type="Proteomes" id="UP001165092"/>
    </source>
</evidence>
<dbReference type="Pfam" id="PF00005">
    <property type="entry name" value="ABC_tran"/>
    <property type="match status" value="1"/>
</dbReference>
<accession>A0A9W6P3X1</accession>
<dbReference type="SUPFAM" id="SSF53474">
    <property type="entry name" value="alpha/beta-Hydrolases"/>
    <property type="match status" value="1"/>
</dbReference>
<name>A0A9W6P3X1_9ACTN</name>
<dbReference type="SUPFAM" id="SSF52540">
    <property type="entry name" value="P-loop containing nucleoside triphosphate hydrolases"/>
    <property type="match status" value="1"/>
</dbReference>
<comment type="caution">
    <text evidence="9">The sequence shown here is derived from an EMBL/GenBank/DDBJ whole genome shotgun (WGS) entry which is preliminary data.</text>
</comment>
<dbReference type="SMART" id="SM00382">
    <property type="entry name" value="AAA"/>
    <property type="match status" value="1"/>
</dbReference>
<evidence type="ECO:0000256" key="4">
    <source>
        <dbReference type="ARBA" id="ARBA00022801"/>
    </source>
</evidence>
<evidence type="ECO:0000256" key="7">
    <source>
        <dbReference type="SAM" id="Phobius"/>
    </source>
</evidence>
<dbReference type="InterPro" id="IPR003439">
    <property type="entry name" value="ABC_transporter-like_ATP-bd"/>
</dbReference>
<keyword evidence="4" id="KW-0378">Hydrolase</keyword>
<evidence type="ECO:0000256" key="5">
    <source>
        <dbReference type="ARBA" id="ARBA00022840"/>
    </source>
</evidence>
<dbReference type="PANTHER" id="PTHR43335:SF4">
    <property type="entry name" value="ABC TRANSPORTER, ATP-BINDING PROTEIN"/>
    <property type="match status" value="1"/>
</dbReference>
<evidence type="ECO:0000259" key="8">
    <source>
        <dbReference type="PROSITE" id="PS50893"/>
    </source>
</evidence>
<dbReference type="SMART" id="SM00939">
    <property type="entry name" value="PepX_C"/>
    <property type="match status" value="1"/>
</dbReference>
<dbReference type="InterPro" id="IPR008979">
    <property type="entry name" value="Galactose-bd-like_sf"/>
</dbReference>
<dbReference type="Gene3D" id="3.40.50.300">
    <property type="entry name" value="P-loop containing nucleotide triphosphate hydrolases"/>
    <property type="match status" value="1"/>
</dbReference>
<dbReference type="InterPro" id="IPR029058">
    <property type="entry name" value="AB_hydrolase_fold"/>
</dbReference>
<dbReference type="PANTHER" id="PTHR43335">
    <property type="entry name" value="ABC TRANSPORTER, ATP-BINDING PROTEIN"/>
    <property type="match status" value="1"/>
</dbReference>
<dbReference type="InterPro" id="IPR027417">
    <property type="entry name" value="P-loop_NTPase"/>
</dbReference>
<organism evidence="9 10">
    <name type="scientific">Nocardiopsis ansamitocini</name>
    <dbReference type="NCBI Taxonomy" id="1670832"/>
    <lineage>
        <taxon>Bacteria</taxon>
        <taxon>Bacillati</taxon>
        <taxon>Actinomycetota</taxon>
        <taxon>Actinomycetes</taxon>
        <taxon>Streptosporangiales</taxon>
        <taxon>Nocardiopsidaceae</taxon>
        <taxon>Nocardiopsis</taxon>
    </lineage>
</organism>
<evidence type="ECO:0000313" key="9">
    <source>
        <dbReference type="EMBL" id="GLU46840.1"/>
    </source>
</evidence>
<dbReference type="InterPro" id="IPR013736">
    <property type="entry name" value="Xaa-Pro_dipept_C"/>
</dbReference>
<dbReference type="Proteomes" id="UP001165092">
    <property type="component" value="Unassembled WGS sequence"/>
</dbReference>
<gene>
    <name evidence="9" type="ORF">Nans01_11910</name>
</gene>
<keyword evidence="2" id="KW-0813">Transport</keyword>
<dbReference type="PROSITE" id="PS50893">
    <property type="entry name" value="ABC_TRANSPORTER_2"/>
    <property type="match status" value="1"/>
</dbReference>
<dbReference type="Gene3D" id="3.40.50.1820">
    <property type="entry name" value="alpha/beta hydrolase"/>
    <property type="match status" value="2"/>
</dbReference>
<dbReference type="AlphaFoldDB" id="A0A9W6P3X1"/>
<sequence>MITEAGTVGVPRPLQVLERDADRCVPVHGRAAHHRLLRTLGEVKTRMKRNRRWPVVLGAVSVLLLGAGSWTVATATDDAQGGYQVSEQQIQVPESPGSPDRIELDTSAYLPQQQGDGPFPAVLLAHGFGGSKADLHGQAGELARAGYLVLTWSARGFGESQGRIGLNDPDREVADVSHLIDWLAKRPDVSLDAEGDPRVGMAGSSYGGAVTLMAAGVDDRIDAIAPQSTYHDLTEAIFPESSVDTDDEGVYKRMWTGLLFSAGGFGGFDAPTDSTAQQDDGAPEAAGSDTPAAQQPTPQPDVDADTLDTPVDLDQLGNSVRCGRYQPEICALYEQVAEQGTATPEIRELLTRHSPAASTADISAPTLVVQGMNDSLFPLDQADATVADLRANGVETSVMWTEGGHDGGDAEAPYIRERIQRWFDVHLAGADADPVPVFTVSRAGGLTAGGGTAEVRHAESDEYVPLADGDRERIELSNTPQPVSSPPGGSPAAISALPGLSALTGLGSLGGLGGFAFDMPGQTAFFESEPVGAAGVDVTGAPTVRVNVVGDGETVLFAKLYDVDYDGRATLPRQLVAPVRVQATPEGTEVPIQLPGVDHSFASGHKLRLAVSTSDMAYAVPAQSVTSVVSLADAGVEVPVRPDLVASAPPLPVWVWALPLAALAVAMGLLATARRAGSAGRPDPDLADVPLRIQGLTKRYANGYLAVNDLSFQVERGQVLGLLGPNGAGKTTTLRMLMGLVRPDAGEIRIFGHRVVPGTSALARLGSFVEGPGNLPHLSGRANLDLYWKAIGRPDTEAHMAEAVEIAALGSALDRPVRTYSQGMRQRLSIAQAMLGLPDLLVLDEPTNGLDPPQIREMRDVLVKYAATGRTVIVSSHLLAEVEQTCTHVVVMDQGRKVAAGRVEEIVGAGTAILVGTPAPEDALVRVRALDGVRAAEVGADGLLVHLEGITVAALVAELVGMGIAVDRVTPHRRLEDAFLSLIADAAAGERP</sequence>
<dbReference type="GO" id="GO:0005524">
    <property type="term" value="F:ATP binding"/>
    <property type="evidence" value="ECO:0007669"/>
    <property type="project" value="UniProtKB-KW"/>
</dbReference>
<keyword evidence="3" id="KW-0547">Nucleotide-binding</keyword>
<keyword evidence="7" id="KW-0472">Membrane</keyword>
<dbReference type="Pfam" id="PF08530">
    <property type="entry name" value="PepX_C"/>
    <property type="match status" value="1"/>
</dbReference>
<dbReference type="EMBL" id="BSQG01000001">
    <property type="protein sequence ID" value="GLU46840.1"/>
    <property type="molecule type" value="Genomic_DNA"/>
</dbReference>
<evidence type="ECO:0000256" key="3">
    <source>
        <dbReference type="ARBA" id="ARBA00022741"/>
    </source>
</evidence>
<feature type="region of interest" description="Disordered" evidence="6">
    <location>
        <begin position="269"/>
        <end position="313"/>
    </location>
</feature>
<protein>
    <submittedName>
        <fullName evidence="9">ABC transporter ATP-binding protein</fullName>
    </submittedName>
</protein>
<dbReference type="InterPro" id="IPR017871">
    <property type="entry name" value="ABC_transporter-like_CS"/>
</dbReference>
<evidence type="ECO:0000256" key="6">
    <source>
        <dbReference type="SAM" id="MobiDB-lite"/>
    </source>
</evidence>
<evidence type="ECO:0000256" key="1">
    <source>
        <dbReference type="ARBA" id="ARBA00005417"/>
    </source>
</evidence>
<dbReference type="PROSITE" id="PS00211">
    <property type="entry name" value="ABC_TRANSPORTER_1"/>
    <property type="match status" value="1"/>
</dbReference>
<dbReference type="SUPFAM" id="SSF49785">
    <property type="entry name" value="Galactose-binding domain-like"/>
    <property type="match status" value="1"/>
</dbReference>
<reference evidence="9" key="1">
    <citation type="submission" date="2023-02" db="EMBL/GenBank/DDBJ databases">
        <title>Nocardiopsis ansamitocini NBRC 112285.</title>
        <authorList>
            <person name="Ichikawa N."/>
            <person name="Sato H."/>
            <person name="Tonouchi N."/>
        </authorList>
    </citation>
    <scope>NUCLEOTIDE SEQUENCE</scope>
    <source>
        <strain evidence="9">NBRC 112285</strain>
    </source>
</reference>